<dbReference type="GO" id="GO:0006297">
    <property type="term" value="P:nucleotide-excision repair, DNA gap filling"/>
    <property type="evidence" value="ECO:0007669"/>
    <property type="project" value="TreeGrafter"/>
</dbReference>
<dbReference type="GO" id="GO:0045004">
    <property type="term" value="P:DNA replication proofreading"/>
    <property type="evidence" value="ECO:0007669"/>
    <property type="project" value="TreeGrafter"/>
</dbReference>
<dbReference type="Pfam" id="PF22912">
    <property type="entry name" value="zf-DPOE"/>
    <property type="match status" value="1"/>
</dbReference>
<dbReference type="Proteomes" id="UP000054937">
    <property type="component" value="Unassembled WGS sequence"/>
</dbReference>
<keyword evidence="6" id="KW-0004">4Fe-4S</keyword>
<keyword evidence="6" id="KW-0408">Iron</keyword>
<sequence>MNANTNIQVFNMSKEQTDDNIDEISAAKTSFRILKLMVLAWLEEVEKFQNPIADACLANIHRWIVSEDNSFYDPMLDRMLNKLNKLVFGALMKKLKELGAKIIFANMEKVIINTSKYTKHEASNYTKYILDTYICDIYGEATLYDIDFDSNEYKELCKKYIEGKYSTQFYEFIPQLQREHRKYIIEQENKKKIEEGLIDPVENQFIEEEKEESNDDYYSEEDPEEDYEDLDSFVVDDDLDHQQQIQPQKKKKNKKQIQKEKEIEDEKSKQWEIPQKLGSLSKIEQPVLEFVKFIVHVLEFDEPIKENLVIFKRNCLKFLEISDFSVQAEYTEPCLVLKLNDIICKNCQHISNLDLCRDEWKCKVCQETYDLYYIQYRVIEYLKNNLTFQQIQDMYCVKCKMVRSDQLMHRCKCSGKYEFQVDKYSNPLLFQHKQIIQNLQFLGTTHKFRMLNEYLQLYNI</sequence>
<keyword evidence="6" id="KW-0863">Zinc-finger</keyword>
<dbReference type="GO" id="GO:0003887">
    <property type="term" value="F:DNA-directed DNA polymerase activity"/>
    <property type="evidence" value="ECO:0007669"/>
    <property type="project" value="UniProtKB-KW"/>
</dbReference>
<keyword evidence="6" id="KW-0479">Metal-binding</keyword>
<keyword evidence="6" id="KW-0411">Iron-sulfur</keyword>
<evidence type="ECO:0000256" key="3">
    <source>
        <dbReference type="ARBA" id="ARBA00022705"/>
    </source>
</evidence>
<dbReference type="OMA" id="MYLLIHH"/>
<dbReference type="GO" id="GO:0006272">
    <property type="term" value="P:leading strand elongation"/>
    <property type="evidence" value="ECO:0007669"/>
    <property type="project" value="TreeGrafter"/>
</dbReference>
<dbReference type="OrthoDB" id="10060449at2759"/>
<dbReference type="GO" id="GO:0008270">
    <property type="term" value="F:zinc ion binding"/>
    <property type="evidence" value="ECO:0007669"/>
    <property type="project" value="UniProtKB-KW"/>
</dbReference>
<evidence type="ECO:0000259" key="8">
    <source>
        <dbReference type="Pfam" id="PF08490"/>
    </source>
</evidence>
<dbReference type="EC" id="2.7.7.7" evidence="6"/>
<dbReference type="Pfam" id="PF23250">
    <property type="entry name" value="zf_DPOE_2"/>
    <property type="match status" value="1"/>
</dbReference>
<keyword evidence="4 6" id="KW-0239">DNA-directed DNA polymerase</keyword>
<dbReference type="InterPro" id="IPR029703">
    <property type="entry name" value="POL2"/>
</dbReference>
<dbReference type="InterPro" id="IPR013697">
    <property type="entry name" value="DNA_pol_e_suA_C"/>
</dbReference>
<keyword evidence="11" id="KW-1185">Reference proteome</keyword>
<dbReference type="PANTHER" id="PTHR10670">
    <property type="entry name" value="DNA POLYMERASE EPSILON CATALYTIC SUBUNIT A"/>
    <property type="match status" value="1"/>
</dbReference>
<evidence type="ECO:0000313" key="11">
    <source>
        <dbReference type="Proteomes" id="UP000054937"/>
    </source>
</evidence>
<comment type="function">
    <text evidence="6">DNA polymerase II participates in chromosomal DNA replication.</text>
</comment>
<dbReference type="GO" id="GO:0051539">
    <property type="term" value="F:4 iron, 4 sulfur cluster binding"/>
    <property type="evidence" value="ECO:0007669"/>
    <property type="project" value="UniProtKB-KW"/>
</dbReference>
<evidence type="ECO:0000256" key="1">
    <source>
        <dbReference type="ARBA" id="ARBA00022679"/>
    </source>
</evidence>
<feature type="domain" description="DNA polymerase epsilon catalytic subunit A C-terminal" evidence="8">
    <location>
        <begin position="7"/>
        <end position="132"/>
    </location>
</feature>
<evidence type="ECO:0000313" key="10">
    <source>
        <dbReference type="EMBL" id="KRX05090.1"/>
    </source>
</evidence>
<dbReference type="InterPro" id="IPR054475">
    <property type="entry name" value="Znf-DPOE"/>
</dbReference>
<dbReference type="PANTHER" id="PTHR10670:SF0">
    <property type="entry name" value="DNA POLYMERASE EPSILON CATALYTIC SUBUNIT A"/>
    <property type="match status" value="1"/>
</dbReference>
<keyword evidence="6" id="KW-0539">Nucleus</keyword>
<keyword evidence="6" id="KW-0862">Zinc</keyword>
<dbReference type="GO" id="GO:0000278">
    <property type="term" value="P:mitotic cell cycle"/>
    <property type="evidence" value="ECO:0007669"/>
    <property type="project" value="TreeGrafter"/>
</dbReference>
<gene>
    <name evidence="10" type="ORF">PPERSA_06724</name>
</gene>
<evidence type="ECO:0000256" key="7">
    <source>
        <dbReference type="SAM" id="MobiDB-lite"/>
    </source>
</evidence>
<protein>
    <recommendedName>
        <fullName evidence="6">DNA polymerase epsilon catalytic subunit</fullName>
        <ecNumber evidence="6">2.7.7.7</ecNumber>
    </recommendedName>
</protein>
<dbReference type="GO" id="GO:0003677">
    <property type="term" value="F:DNA binding"/>
    <property type="evidence" value="ECO:0007669"/>
    <property type="project" value="UniProtKB-KW"/>
</dbReference>
<keyword evidence="5 6" id="KW-0238">DNA-binding</keyword>
<comment type="cofactor">
    <cofactor evidence="6">
        <name>[4Fe-4S] cluster</name>
        <dbReference type="ChEBI" id="CHEBI:49883"/>
    </cofactor>
</comment>
<evidence type="ECO:0000259" key="9">
    <source>
        <dbReference type="Pfam" id="PF22912"/>
    </source>
</evidence>
<dbReference type="InParanoid" id="A0A0V0QRZ0"/>
<comment type="similarity">
    <text evidence="6">Belongs to the DNA polymerase type-B family.</text>
</comment>
<reference evidence="10 11" key="1">
    <citation type="journal article" date="2015" name="Sci. Rep.">
        <title>Genome of the facultative scuticociliatosis pathogen Pseudocohnilembus persalinus provides insight into its virulence through horizontal gene transfer.</title>
        <authorList>
            <person name="Xiong J."/>
            <person name="Wang G."/>
            <person name="Cheng J."/>
            <person name="Tian M."/>
            <person name="Pan X."/>
            <person name="Warren A."/>
            <person name="Jiang C."/>
            <person name="Yuan D."/>
            <person name="Miao W."/>
        </authorList>
    </citation>
    <scope>NUCLEOTIDE SEQUENCE [LARGE SCALE GENOMIC DNA]</scope>
    <source>
        <strain evidence="10">36N120E</strain>
    </source>
</reference>
<accession>A0A0V0QRZ0</accession>
<evidence type="ECO:0000256" key="5">
    <source>
        <dbReference type="ARBA" id="ARBA00023125"/>
    </source>
</evidence>
<proteinExistence type="inferred from homology"/>
<dbReference type="EMBL" id="LDAU01000110">
    <property type="protein sequence ID" value="KRX05090.1"/>
    <property type="molecule type" value="Genomic_DNA"/>
</dbReference>
<evidence type="ECO:0000256" key="2">
    <source>
        <dbReference type="ARBA" id="ARBA00022695"/>
    </source>
</evidence>
<keyword evidence="3 6" id="KW-0235">DNA replication</keyword>
<comment type="subcellular location">
    <subcellularLocation>
        <location evidence="6">Nucleus</location>
    </subcellularLocation>
</comment>
<name>A0A0V0QRZ0_PSEPJ</name>
<dbReference type="AlphaFoldDB" id="A0A0V0QRZ0"/>
<feature type="region of interest" description="Disordered" evidence="7">
    <location>
        <begin position="243"/>
        <end position="263"/>
    </location>
</feature>
<dbReference type="GO" id="GO:0008310">
    <property type="term" value="F:single-stranded DNA 3'-5' DNA exonuclease activity"/>
    <property type="evidence" value="ECO:0007669"/>
    <property type="project" value="TreeGrafter"/>
</dbReference>
<evidence type="ECO:0000256" key="4">
    <source>
        <dbReference type="ARBA" id="ARBA00022932"/>
    </source>
</evidence>
<dbReference type="GO" id="GO:0008622">
    <property type="term" value="C:epsilon DNA polymerase complex"/>
    <property type="evidence" value="ECO:0007669"/>
    <property type="project" value="InterPro"/>
</dbReference>
<keyword evidence="2 6" id="KW-0548">Nucleotidyltransferase</keyword>
<comment type="catalytic activity">
    <reaction evidence="6">
        <text>DNA(n) + a 2'-deoxyribonucleoside 5'-triphosphate = DNA(n+1) + diphosphate</text>
        <dbReference type="Rhea" id="RHEA:22508"/>
        <dbReference type="Rhea" id="RHEA-COMP:17339"/>
        <dbReference type="Rhea" id="RHEA-COMP:17340"/>
        <dbReference type="ChEBI" id="CHEBI:33019"/>
        <dbReference type="ChEBI" id="CHEBI:61560"/>
        <dbReference type="ChEBI" id="CHEBI:173112"/>
        <dbReference type="EC" id="2.7.7.7"/>
    </reaction>
</comment>
<evidence type="ECO:0000256" key="6">
    <source>
        <dbReference type="RuleBase" id="RU365029"/>
    </source>
</evidence>
<organism evidence="10 11">
    <name type="scientific">Pseudocohnilembus persalinus</name>
    <name type="common">Ciliate</name>
    <dbReference type="NCBI Taxonomy" id="266149"/>
    <lineage>
        <taxon>Eukaryota</taxon>
        <taxon>Sar</taxon>
        <taxon>Alveolata</taxon>
        <taxon>Ciliophora</taxon>
        <taxon>Intramacronucleata</taxon>
        <taxon>Oligohymenophorea</taxon>
        <taxon>Scuticociliatia</taxon>
        <taxon>Philasterida</taxon>
        <taxon>Pseudocohnilembidae</taxon>
        <taxon>Pseudocohnilembus</taxon>
    </lineage>
</organism>
<keyword evidence="1 6" id="KW-0808">Transferase</keyword>
<dbReference type="GO" id="GO:0006287">
    <property type="term" value="P:base-excision repair, gap-filling"/>
    <property type="evidence" value="ECO:0007669"/>
    <property type="project" value="TreeGrafter"/>
</dbReference>
<dbReference type="Pfam" id="PF08490">
    <property type="entry name" value="DUF1744"/>
    <property type="match status" value="1"/>
</dbReference>
<comment type="caution">
    <text evidence="10">The sequence shown here is derived from an EMBL/GenBank/DDBJ whole genome shotgun (WGS) entry which is preliminary data.</text>
</comment>
<feature type="domain" description="DNA polymerase-epsilon zinc finger" evidence="9">
    <location>
        <begin position="390"/>
        <end position="424"/>
    </location>
</feature>